<dbReference type="CDD" id="cd01130">
    <property type="entry name" value="VirB11-like_ATPase"/>
    <property type="match status" value="1"/>
</dbReference>
<organism evidence="3 4">
    <name type="scientific">Aeropyrum pernix (strain ATCC 700893 / DSM 11879 / JCM 9820 / NBRC 100138 / K1)</name>
    <dbReference type="NCBI Taxonomy" id="272557"/>
    <lineage>
        <taxon>Archaea</taxon>
        <taxon>Thermoproteota</taxon>
        <taxon>Thermoprotei</taxon>
        <taxon>Desulfurococcales</taxon>
        <taxon>Desulfurococcaceae</taxon>
        <taxon>Aeropyrum</taxon>
    </lineage>
</organism>
<keyword evidence="3" id="KW-0808">Transferase</keyword>
<name>Q9Y9T0_AERPE</name>
<dbReference type="PANTHER" id="PTHR30486">
    <property type="entry name" value="TWITCHING MOTILITY PROTEIN PILT"/>
    <property type="match status" value="1"/>
</dbReference>
<evidence type="ECO:0000256" key="1">
    <source>
        <dbReference type="ARBA" id="ARBA00006611"/>
    </source>
</evidence>
<dbReference type="InterPro" id="IPR001482">
    <property type="entry name" value="T2SS/T4SS_dom"/>
</dbReference>
<dbReference type="PIR" id="D72529">
    <property type="entry name" value="D72529"/>
</dbReference>
<dbReference type="Gene3D" id="3.30.450.380">
    <property type="match status" value="1"/>
</dbReference>
<accession>Q9Y9T0</accession>
<dbReference type="SUPFAM" id="SSF52540">
    <property type="entry name" value="P-loop containing nucleoside triphosphate hydrolases"/>
    <property type="match status" value="1"/>
</dbReference>
<proteinExistence type="inferred from homology"/>
<comment type="similarity">
    <text evidence="1">Belongs to the GSP E family.</text>
</comment>
<evidence type="ECO:0000259" key="2">
    <source>
        <dbReference type="Pfam" id="PF00437"/>
    </source>
</evidence>
<protein>
    <submittedName>
        <fullName evidence="3">Protein kinase</fullName>
    </submittedName>
</protein>
<dbReference type="Pfam" id="PF00437">
    <property type="entry name" value="T2SSE"/>
    <property type="match status" value="1"/>
</dbReference>
<dbReference type="RefSeq" id="WP_010866865.1">
    <property type="nucleotide sequence ID" value="NC_000854.2"/>
</dbReference>
<dbReference type="Proteomes" id="UP000002518">
    <property type="component" value="Chromosome"/>
</dbReference>
<dbReference type="GO" id="GO:0016887">
    <property type="term" value="F:ATP hydrolysis activity"/>
    <property type="evidence" value="ECO:0007669"/>
    <property type="project" value="InterPro"/>
</dbReference>
<dbReference type="STRING" id="272557.APE_2208.1"/>
<dbReference type="PANTHER" id="PTHR30486:SF6">
    <property type="entry name" value="TYPE IV PILUS RETRACTATION ATPASE PILT"/>
    <property type="match status" value="1"/>
</dbReference>
<dbReference type="EMBL" id="BA000002">
    <property type="protein sequence ID" value="BAA81220.2"/>
    <property type="molecule type" value="Genomic_DNA"/>
</dbReference>
<evidence type="ECO:0000313" key="3">
    <source>
        <dbReference type="EMBL" id="BAA81220.2"/>
    </source>
</evidence>
<dbReference type="eggNOG" id="arCOG01817">
    <property type="taxonomic scope" value="Archaea"/>
</dbReference>
<dbReference type="Gene3D" id="3.40.50.300">
    <property type="entry name" value="P-loop containing nucleotide triphosphate hydrolases"/>
    <property type="match status" value="1"/>
</dbReference>
<feature type="domain" description="Bacterial type II secretion system protein E" evidence="2">
    <location>
        <begin position="212"/>
        <end position="437"/>
    </location>
</feature>
<dbReference type="GeneID" id="1445265"/>
<keyword evidence="3" id="KW-0418">Kinase</keyword>
<dbReference type="InterPro" id="IPR050921">
    <property type="entry name" value="T4SS_GSP_E_ATPase"/>
</dbReference>
<sequence>MKRLFKKISRLPTALRGRSEGDRLAQPGGVGSDFRESETLDEVIRREEKALRPAIEASLDAKLLRLSVVYKPVKTYSIEDPWARVIILQHKDTGEYLYYVNEVEMNKVEQDTYNRIMEILNWELRHPTEEELKTIPGATLAEKEREFLIRQIKRIVNIYRIKMASEVEEISWSKILYYMIRNNVGYGPIDVLMKDEYLEDISCDGVGRPVYVWHQEYESIKSNIVFEDERQLDHMILLLAHRAGKHISVAFPVLDAVLPEGHRVAATFRREVSTQGSTFTIRKFKATPLSIVDLIIGGTISPDIAAYLWLMAEYRMPGIIMGVTGSGKTTTLNAIATLLRPNVKIVTIEDTPEIKLPHENWVQLVSRPSFSVTGESRGEISLYDLVRVSLRYRPDVIIVGEVRGEEAYVLFQALATGHGGLTTIHSETIEAMIRRLTSPPMNIPEGYIPLVKFALAVKRVRLPDPASPEGHRIARKVTDVWEITGPSSEDAIEVARWNPFTKEHEHFMEKSVAIAEIGKLVGLTKDEVLAEIERRKLVLLWMAKSGIRRYREVAPIIFKYYYSPDDVYERAAKELKTELI</sequence>
<dbReference type="EnsemblBacteria" id="BAA81220">
    <property type="protein sequence ID" value="BAA81220"/>
    <property type="gene ID" value="APE_2208.1"/>
</dbReference>
<dbReference type="GO" id="GO:0016301">
    <property type="term" value="F:kinase activity"/>
    <property type="evidence" value="ECO:0007669"/>
    <property type="project" value="UniProtKB-KW"/>
</dbReference>
<gene>
    <name evidence="3" type="ordered locus">APE_2208.1</name>
</gene>
<dbReference type="AlphaFoldDB" id="Q9Y9T0"/>
<dbReference type="KEGG" id="ape:APE_2208.1"/>
<evidence type="ECO:0000313" key="4">
    <source>
        <dbReference type="Proteomes" id="UP000002518"/>
    </source>
</evidence>
<keyword evidence="4" id="KW-1185">Reference proteome</keyword>
<reference evidence="3 4" key="1">
    <citation type="journal article" date="1999" name="DNA Res.">
        <title>Complete genome sequence of an aerobic hyper-thermophilic crenarchaeon, Aeropyrum pernix K1.</title>
        <authorList>
            <person name="Kawarabayasi Y."/>
            <person name="Hino Y."/>
            <person name="Horikawa H."/>
            <person name="Yamazaki S."/>
            <person name="Haikawa Y."/>
            <person name="Jin-no K."/>
            <person name="Takahashi M."/>
            <person name="Sekine M."/>
            <person name="Baba S."/>
            <person name="Ankai A."/>
            <person name="Kosugi H."/>
            <person name="Hosoyama A."/>
            <person name="Fukui S."/>
            <person name="Nagai Y."/>
            <person name="Nishijima K."/>
            <person name="Nakazawa H."/>
            <person name="Takamiya M."/>
            <person name="Masuda S."/>
            <person name="Funahashi T."/>
            <person name="Tanaka T."/>
            <person name="Kudoh Y."/>
            <person name="Yamazaki J."/>
            <person name="Kushida N."/>
            <person name="Oguchi A."/>
            <person name="Aoki K."/>
            <person name="Kubota K."/>
            <person name="Nakamura Y."/>
            <person name="Nomura N."/>
            <person name="Sako Y."/>
            <person name="Kikuchi H."/>
        </authorList>
    </citation>
    <scope>NUCLEOTIDE SEQUENCE [LARGE SCALE GENOMIC DNA]</scope>
    <source>
        <strain evidence="4">ATCC 700893 / DSM 11879 / JCM 9820 / NBRC 100138 / K1</strain>
    </source>
</reference>
<dbReference type="InterPro" id="IPR027417">
    <property type="entry name" value="P-loop_NTPase"/>
</dbReference>